<evidence type="ECO:0000259" key="1">
    <source>
        <dbReference type="Pfam" id="PF07872"/>
    </source>
</evidence>
<protein>
    <recommendedName>
        <fullName evidence="1">DUF1659 domain-containing protein</fullName>
    </recommendedName>
</protein>
<dbReference type="KEGG" id="bmeg:BG04_100"/>
<gene>
    <name evidence="2" type="ORF">BG04_100</name>
</gene>
<feature type="domain" description="DUF1659" evidence="1">
    <location>
        <begin position="3"/>
        <end position="71"/>
    </location>
</feature>
<evidence type="ECO:0000313" key="3">
    <source>
        <dbReference type="Proteomes" id="UP000031829"/>
    </source>
</evidence>
<dbReference type="Proteomes" id="UP000031829">
    <property type="component" value="Chromosome"/>
</dbReference>
<dbReference type="AlphaFoldDB" id="A0A0B6APG6"/>
<dbReference type="GeneID" id="93643623"/>
<dbReference type="RefSeq" id="WP_013057868.1">
    <property type="nucleotide sequence ID" value="NZ_BCVB01000006.1"/>
</dbReference>
<sequence length="72" mass="7855">MAEKIQHSSQLRLVLEQGIKEDGKPDLKTKSYMNIQPGSSADALITASETIASLQSLPLVEINEVVTFSLLK</sequence>
<reference evidence="2 3" key="1">
    <citation type="journal article" date="2015" name="Genome Announc.">
        <title>Complete genome sequences for 35 biothreat assay-relevant bacillus species.</title>
        <authorList>
            <person name="Johnson S.L."/>
            <person name="Daligault H.E."/>
            <person name="Davenport K.W."/>
            <person name="Jaissle J."/>
            <person name="Frey K.G."/>
            <person name="Ladner J.T."/>
            <person name="Broomall S.M."/>
            <person name="Bishop-Lilly K.A."/>
            <person name="Bruce D.C."/>
            <person name="Gibbons H.S."/>
            <person name="Coyne S.R."/>
            <person name="Lo C.C."/>
            <person name="Meincke L."/>
            <person name="Munk A.C."/>
            <person name="Koroleva G.I."/>
            <person name="Rosenzweig C.N."/>
            <person name="Palacios G.F."/>
            <person name="Redden C.L."/>
            <person name="Minogue T.D."/>
            <person name="Chain P.S."/>
        </authorList>
    </citation>
    <scope>NUCLEOTIDE SEQUENCE [LARGE SCALE GENOMIC DNA]</scope>
    <source>
        <strain evidence="3">ATCC 14581 / DSM 32 / JCM 2506 / NBRC 15308 / NCIMB 9376 / NCTC 10342 / NRRL B-14308 / VKM B-512</strain>
    </source>
</reference>
<dbReference type="HOGENOM" id="CLU_196603_5_0_9"/>
<organism evidence="2 3">
    <name type="scientific">Priestia megaterium (strain ATCC 14581 / DSM 32 / CCUG 1817 / JCM 2506 / NBRC 15308 / NCIMB 9376 / NCTC 10342 / NRRL B-14308 / VKM B-512 / Ford 19)</name>
    <name type="common">Bacillus megaterium</name>
    <dbReference type="NCBI Taxonomy" id="1348623"/>
    <lineage>
        <taxon>Bacteria</taxon>
        <taxon>Bacillati</taxon>
        <taxon>Bacillota</taxon>
        <taxon>Bacilli</taxon>
        <taxon>Bacillales</taxon>
        <taxon>Bacillaceae</taxon>
        <taxon>Priestia</taxon>
    </lineage>
</organism>
<accession>A0A0B6APG6</accession>
<dbReference type="InterPro" id="IPR012454">
    <property type="entry name" value="DUF1659"/>
</dbReference>
<evidence type="ECO:0000313" key="2">
    <source>
        <dbReference type="EMBL" id="AJI22982.1"/>
    </source>
</evidence>
<proteinExistence type="predicted"/>
<name>A0A0B6APG6_PRIM2</name>
<dbReference type="EMBL" id="CP009920">
    <property type="protein sequence ID" value="AJI22982.1"/>
    <property type="molecule type" value="Genomic_DNA"/>
</dbReference>
<dbReference type="Pfam" id="PF07872">
    <property type="entry name" value="DUF1659"/>
    <property type="match status" value="1"/>
</dbReference>